<evidence type="ECO:0000313" key="1">
    <source>
        <dbReference type="EMBL" id="OMJ20094.1"/>
    </source>
</evidence>
<dbReference type="EMBL" id="LSSN01001327">
    <property type="protein sequence ID" value="OMJ20094.1"/>
    <property type="molecule type" value="Genomic_DNA"/>
</dbReference>
<protein>
    <submittedName>
        <fullName evidence="1">Uncharacterized protein</fullName>
    </submittedName>
</protein>
<comment type="caution">
    <text evidence="1">The sequence shown here is derived from an EMBL/GenBank/DDBJ whole genome shotgun (WGS) entry which is preliminary data.</text>
</comment>
<accession>A0A1R1XZW9</accession>
<reference evidence="1 2" key="1">
    <citation type="submission" date="2017-01" db="EMBL/GenBank/DDBJ databases">
        <authorList>
            <person name="Mah S.A."/>
            <person name="Swanson W.J."/>
            <person name="Moy G.W."/>
            <person name="Vacquier V.D."/>
        </authorList>
    </citation>
    <scope>NUCLEOTIDE SEQUENCE [LARGE SCALE GENOMIC DNA]</scope>
    <source>
        <strain evidence="1 2">GSMNP</strain>
    </source>
</reference>
<sequence length="217" mass="25030">MMYVPKFFNPADVSSRLTAQTEWSISNVIFNRITSYHGLHDDDLFATKQITKSLNYYMIPDPKSGKSPLTDNNSWILAVWRLSGMPSKPKVSPIPPLVSFSLTNGTNSLIDYLAEIYTMRKFNFNTEKVYKSSLIQMFKDEEKELEINKLNLFITNIDEMATKFFLGFDIDISSIIKHFEELGPTEQLSAKIITAKTCWFISICGFMRASYLHRIYD</sequence>
<evidence type="ECO:0000313" key="2">
    <source>
        <dbReference type="Proteomes" id="UP000187283"/>
    </source>
</evidence>
<organism evidence="1 2">
    <name type="scientific">Smittium culicis</name>
    <dbReference type="NCBI Taxonomy" id="133412"/>
    <lineage>
        <taxon>Eukaryota</taxon>
        <taxon>Fungi</taxon>
        <taxon>Fungi incertae sedis</taxon>
        <taxon>Zoopagomycota</taxon>
        <taxon>Kickxellomycotina</taxon>
        <taxon>Harpellomycetes</taxon>
        <taxon>Harpellales</taxon>
        <taxon>Legeriomycetaceae</taxon>
        <taxon>Smittium</taxon>
    </lineage>
</organism>
<keyword evidence="2" id="KW-1185">Reference proteome</keyword>
<dbReference type="AlphaFoldDB" id="A0A1R1XZW9"/>
<proteinExistence type="predicted"/>
<gene>
    <name evidence="1" type="ORF">AYI70_g4332</name>
</gene>
<dbReference type="OrthoDB" id="2897838at2759"/>
<name>A0A1R1XZW9_9FUNG</name>
<dbReference type="Proteomes" id="UP000187283">
    <property type="component" value="Unassembled WGS sequence"/>
</dbReference>